<evidence type="ECO:0000313" key="2">
    <source>
        <dbReference type="Proteomes" id="UP000054843"/>
    </source>
</evidence>
<protein>
    <submittedName>
        <fullName evidence="1">Uncharacterized protein</fullName>
    </submittedName>
</protein>
<accession>A0A0V1MTP3</accession>
<name>A0A0V1MTP3_9BILA</name>
<dbReference type="AlphaFoldDB" id="A0A0V1MTP3"/>
<dbReference type="Proteomes" id="UP000054843">
    <property type="component" value="Unassembled WGS sequence"/>
</dbReference>
<sequence>MLPQGGQRLFADGQQHLPPLAAGSAAYLIIIRRVAVAGLQAPFPVKEAPLGVADFTRFLSRLVYNGLIVAKSCCSACRRMSAGDDKCQWSLKLPLDSSRQRSLSPCPSNTLCT</sequence>
<reference evidence="1 2" key="1">
    <citation type="submission" date="2015-01" db="EMBL/GenBank/DDBJ databases">
        <title>Evolution of Trichinella species and genotypes.</title>
        <authorList>
            <person name="Korhonen P.K."/>
            <person name="Edoardo P."/>
            <person name="Giuseppe L.R."/>
            <person name="Gasser R.B."/>
        </authorList>
    </citation>
    <scope>NUCLEOTIDE SEQUENCE [LARGE SCALE GENOMIC DNA]</scope>
    <source>
        <strain evidence="1">ISS1980</strain>
    </source>
</reference>
<organism evidence="1 2">
    <name type="scientific">Trichinella papuae</name>
    <dbReference type="NCBI Taxonomy" id="268474"/>
    <lineage>
        <taxon>Eukaryota</taxon>
        <taxon>Metazoa</taxon>
        <taxon>Ecdysozoa</taxon>
        <taxon>Nematoda</taxon>
        <taxon>Enoplea</taxon>
        <taxon>Dorylaimia</taxon>
        <taxon>Trichinellida</taxon>
        <taxon>Trichinellidae</taxon>
        <taxon>Trichinella</taxon>
    </lineage>
</organism>
<comment type="caution">
    <text evidence="1">The sequence shown here is derived from an EMBL/GenBank/DDBJ whole genome shotgun (WGS) entry which is preliminary data.</text>
</comment>
<proteinExistence type="predicted"/>
<gene>
    <name evidence="1" type="ORF">T10_4643</name>
</gene>
<dbReference type="EMBL" id="JYDO01000043">
    <property type="protein sequence ID" value="KRZ74972.1"/>
    <property type="molecule type" value="Genomic_DNA"/>
</dbReference>
<evidence type="ECO:0000313" key="1">
    <source>
        <dbReference type="EMBL" id="KRZ74972.1"/>
    </source>
</evidence>
<keyword evidence="2" id="KW-1185">Reference proteome</keyword>